<accession>A0A193LJT3</accession>
<feature type="transmembrane region" description="Helical" evidence="6">
    <location>
        <begin position="297"/>
        <end position="330"/>
    </location>
</feature>
<feature type="transmembrane region" description="Helical" evidence="6">
    <location>
        <begin position="793"/>
        <end position="814"/>
    </location>
</feature>
<dbReference type="Pfam" id="PF02687">
    <property type="entry name" value="FtsX"/>
    <property type="match status" value="2"/>
</dbReference>
<feature type="transmembrane region" description="Helical" evidence="6">
    <location>
        <begin position="20"/>
        <end position="40"/>
    </location>
</feature>
<dbReference type="STRING" id="1548547.BA177_17840"/>
<feature type="transmembrane region" description="Helical" evidence="6">
    <location>
        <begin position="704"/>
        <end position="727"/>
    </location>
</feature>
<dbReference type="GO" id="GO:0005886">
    <property type="term" value="C:plasma membrane"/>
    <property type="evidence" value="ECO:0007669"/>
    <property type="project" value="UniProtKB-SubCell"/>
</dbReference>
<dbReference type="InterPro" id="IPR003838">
    <property type="entry name" value="ABC3_permease_C"/>
</dbReference>
<feature type="transmembrane region" description="Helical" evidence="6">
    <location>
        <begin position="417"/>
        <end position="435"/>
    </location>
</feature>
<dbReference type="PANTHER" id="PTHR30287">
    <property type="entry name" value="MEMBRANE COMPONENT OF PREDICTED ABC SUPERFAMILY METABOLITE UPTAKE TRANSPORTER"/>
    <property type="match status" value="1"/>
</dbReference>
<evidence type="ECO:0000256" key="1">
    <source>
        <dbReference type="ARBA" id="ARBA00004651"/>
    </source>
</evidence>
<dbReference type="EMBL" id="CP016268">
    <property type="protein sequence ID" value="ANO52800.1"/>
    <property type="molecule type" value="Genomic_DNA"/>
</dbReference>
<keyword evidence="10" id="KW-1185">Reference proteome</keyword>
<evidence type="ECO:0000256" key="5">
    <source>
        <dbReference type="ARBA" id="ARBA00023136"/>
    </source>
</evidence>
<dbReference type="PANTHER" id="PTHR30287:SF1">
    <property type="entry name" value="INNER MEMBRANE PROTEIN"/>
    <property type="match status" value="1"/>
</dbReference>
<dbReference type="InterPro" id="IPR038766">
    <property type="entry name" value="Membrane_comp_ABC_pdt"/>
</dbReference>
<feature type="transmembrane region" description="Helical" evidence="6">
    <location>
        <begin position="350"/>
        <end position="372"/>
    </location>
</feature>
<gene>
    <name evidence="9" type="ORF">BA177_17840</name>
</gene>
<evidence type="ECO:0000256" key="2">
    <source>
        <dbReference type="ARBA" id="ARBA00022475"/>
    </source>
</evidence>
<evidence type="ECO:0000313" key="10">
    <source>
        <dbReference type="Proteomes" id="UP000092695"/>
    </source>
</evidence>
<protein>
    <recommendedName>
        <fullName evidence="11">ABC transporter permease</fullName>
    </recommendedName>
</protein>
<feature type="transmembrane region" description="Helical" evidence="6">
    <location>
        <begin position="468"/>
        <end position="487"/>
    </location>
</feature>
<feature type="domain" description="ABC3 transporter permease C-terminal" evidence="7">
    <location>
        <begin position="260"/>
        <end position="377"/>
    </location>
</feature>
<keyword evidence="4 6" id="KW-1133">Transmembrane helix</keyword>
<keyword evidence="3 6" id="KW-0812">Transmembrane</keyword>
<dbReference type="InterPro" id="IPR025857">
    <property type="entry name" value="MacB_PCD"/>
</dbReference>
<evidence type="ECO:0000259" key="7">
    <source>
        <dbReference type="Pfam" id="PF02687"/>
    </source>
</evidence>
<evidence type="ECO:0000256" key="6">
    <source>
        <dbReference type="SAM" id="Phobius"/>
    </source>
</evidence>
<evidence type="ECO:0000313" key="9">
    <source>
        <dbReference type="EMBL" id="ANO52800.1"/>
    </source>
</evidence>
<reference evidence="9 10" key="1">
    <citation type="submission" date="2016-06" db="EMBL/GenBank/DDBJ databases">
        <title>Complete genome sequence of a deep-branching marine Gamma Proteobacterium Woeseia oceani type strain XK5.</title>
        <authorList>
            <person name="Mu D."/>
            <person name="Du Z."/>
        </authorList>
    </citation>
    <scope>NUCLEOTIDE SEQUENCE [LARGE SCALE GENOMIC DNA]</scope>
    <source>
        <strain evidence="9 10">XK5</strain>
    </source>
</reference>
<organism evidence="9 10">
    <name type="scientific">Woeseia oceani</name>
    <dbReference type="NCBI Taxonomy" id="1548547"/>
    <lineage>
        <taxon>Bacteria</taxon>
        <taxon>Pseudomonadati</taxon>
        <taxon>Pseudomonadota</taxon>
        <taxon>Gammaproteobacteria</taxon>
        <taxon>Woeseiales</taxon>
        <taxon>Woeseiaceae</taxon>
        <taxon>Woeseia</taxon>
    </lineage>
</organism>
<dbReference type="KEGG" id="woc:BA177_17840"/>
<evidence type="ECO:0000259" key="8">
    <source>
        <dbReference type="Pfam" id="PF12704"/>
    </source>
</evidence>
<evidence type="ECO:0000256" key="3">
    <source>
        <dbReference type="ARBA" id="ARBA00022692"/>
    </source>
</evidence>
<feature type="domain" description="ABC3 transporter permease C-terminal" evidence="7">
    <location>
        <begin position="709"/>
        <end position="822"/>
    </location>
</feature>
<evidence type="ECO:0000256" key="4">
    <source>
        <dbReference type="ARBA" id="ARBA00022989"/>
    </source>
</evidence>
<feature type="transmembrane region" description="Helical" evidence="6">
    <location>
        <begin position="256"/>
        <end position="276"/>
    </location>
</feature>
<keyword evidence="5 6" id="KW-0472">Membrane</keyword>
<dbReference type="Proteomes" id="UP000092695">
    <property type="component" value="Chromosome"/>
</dbReference>
<dbReference type="AlphaFoldDB" id="A0A193LJT3"/>
<proteinExistence type="predicted"/>
<feature type="domain" description="MacB-like periplasmic core" evidence="8">
    <location>
        <begin position="23"/>
        <end position="227"/>
    </location>
</feature>
<keyword evidence="2" id="KW-1003">Cell membrane</keyword>
<comment type="subcellular location">
    <subcellularLocation>
        <location evidence="1">Cell membrane</location>
        <topology evidence="1">Multi-pass membrane protein</topology>
    </subcellularLocation>
</comment>
<sequence length="829" mass="88187">MRSLAFALRSFGRELRSGEVLVLLAAVALAVAALTAVGFLTDRIGKAVARQANEVLAADLRLRSPEPVPDLWRELADEYNLQTADTQSFPSVVFAGDESVLASIKGVSSGYPLRGKVRVADQLFGEQHEVDVVPAPGTVWADAAILARLGLQVGDALSVGESELQVGAVLTYRPDQSIGFASLAPSLLMNLQDLPATQLISEGSRVGYALLVAGDDDDVDAYYTAIEDELPESVRVRNREDSSDRAGNAADRAQRFLSLTAIISLLLSAVAIAMSARRFAHRRMDTVALMKSLGAKQSFVIVAASVQLVLLGIVGVVLGSAIGFVVEWVITGMLADLFASDLPEPGLQPVFLGSGAALVLLVGFALPSLIQLRNTPPLRVLRHDAMPPAPSRLFVAGTSLCAVALLLYWAIGDALMLVIVLGGMLLVSAALYVAGRGLVSLMGYSRGGVGIAWRYGLANVARRGRDSAVQVVAFGLGLTVLLLLTFVRTDLLAGWQQTLDEDAPNHFLINIQSAERGGIAGIFQENGIAAPEFVPLVRARMTSINGEDVKSREYPTEDGRWQANREANLTFAETLSASNELVSGEWWEPDYAGPPLVSVEEEAALEMGIALGDRFRFLVAGQSVEVTVASFRRVNWDSFQPNFFMVLSPGALDGLPTTFVASLRVDDTQNDVLLKLVRAHPTVSVIDLDAILEQVKGIIDKASLAVQAVFVFTLAAGIAVLFAAVQSTIDERRFESAMLRALGVRRRTVLSGVLTEFAALGFAAGLLAAAGASILAAVISVRLFDLDFSFNPALWVSGLLGGVMLVCISGYLAARSAINAPPIEVLRSA</sequence>
<dbReference type="Pfam" id="PF12704">
    <property type="entry name" value="MacB_PCD"/>
    <property type="match status" value="1"/>
</dbReference>
<evidence type="ECO:0008006" key="11">
    <source>
        <dbReference type="Google" id="ProtNLM"/>
    </source>
</evidence>
<feature type="transmembrane region" description="Helical" evidence="6">
    <location>
        <begin position="393"/>
        <end position="411"/>
    </location>
</feature>
<feature type="transmembrane region" description="Helical" evidence="6">
    <location>
        <begin position="748"/>
        <end position="781"/>
    </location>
</feature>
<dbReference type="RefSeq" id="WP_068618481.1">
    <property type="nucleotide sequence ID" value="NZ_CP016268.1"/>
</dbReference>
<name>A0A193LJT3_9GAMM</name>
<dbReference type="OrthoDB" id="5292592at2"/>